<geneLocation type="mitochondrion" evidence="1"/>
<evidence type="ECO:0000313" key="1">
    <source>
        <dbReference type="EMBL" id="KUM50058.1"/>
    </source>
</evidence>
<proteinExistence type="predicted"/>
<sequence length="109" mass="12082">MAAANQEQIGWPPLPRVWEQVFLNLLQGCVGWASTNLVMLDGGMRYESAQQIGDFYYSGWGNKHLSELSFDVNRSGGSRGQVGHSPVIFDAIYLNKVFDELAILSFPDG</sequence>
<name>A0A124GNW2_PICGL</name>
<dbReference type="AlphaFoldDB" id="A0A124GNW2"/>
<accession>A0A124GNW2</accession>
<keyword evidence="1" id="KW-0496">Mitochondrion</keyword>
<protein>
    <submittedName>
        <fullName evidence="1">Uncharacterized protein</fullName>
    </submittedName>
</protein>
<organism evidence="1">
    <name type="scientific">Picea glauca</name>
    <name type="common">White spruce</name>
    <name type="synonym">Pinus glauca</name>
    <dbReference type="NCBI Taxonomy" id="3330"/>
    <lineage>
        <taxon>Eukaryota</taxon>
        <taxon>Viridiplantae</taxon>
        <taxon>Streptophyta</taxon>
        <taxon>Embryophyta</taxon>
        <taxon>Tracheophyta</taxon>
        <taxon>Spermatophyta</taxon>
        <taxon>Pinopsida</taxon>
        <taxon>Pinidae</taxon>
        <taxon>Conifers I</taxon>
        <taxon>Pinales</taxon>
        <taxon>Pinaceae</taxon>
        <taxon>Picea</taxon>
    </lineage>
</organism>
<comment type="caution">
    <text evidence="1">The sequence shown here is derived from an EMBL/GenBank/DDBJ whole genome shotgun (WGS) entry which is preliminary data.</text>
</comment>
<gene>
    <name evidence="1" type="ORF">ABT39_MTgene3286</name>
</gene>
<reference evidence="1" key="1">
    <citation type="journal article" date="2015" name="Genome Biol. Evol.">
        <title>Organellar Genomes of White Spruce (Picea glauca): Assembly and Annotation.</title>
        <authorList>
            <person name="Jackman S.D."/>
            <person name="Warren R.L."/>
            <person name="Gibb E.A."/>
            <person name="Vandervalk B.P."/>
            <person name="Mohamadi H."/>
            <person name="Chu J."/>
            <person name="Raymond A."/>
            <person name="Pleasance S."/>
            <person name="Coope R."/>
            <person name="Wildung M.R."/>
            <person name="Ritland C.E."/>
            <person name="Bousquet J."/>
            <person name="Jones S.J."/>
            <person name="Bohlmann J."/>
            <person name="Birol I."/>
        </authorList>
    </citation>
    <scope>NUCLEOTIDE SEQUENCE [LARGE SCALE GENOMIC DNA]</scope>
    <source>
        <tissue evidence="1">Flushing bud</tissue>
    </source>
</reference>
<dbReference type="EMBL" id="LKAM01000002">
    <property type="protein sequence ID" value="KUM50058.1"/>
    <property type="molecule type" value="Genomic_DNA"/>
</dbReference>